<keyword evidence="7" id="KW-1185">Reference proteome</keyword>
<dbReference type="Pfam" id="PF00271">
    <property type="entry name" value="Helicase_C"/>
    <property type="match status" value="1"/>
</dbReference>
<organism evidence="6 7">
    <name type="scientific">Aspergillus bombycis</name>
    <dbReference type="NCBI Taxonomy" id="109264"/>
    <lineage>
        <taxon>Eukaryota</taxon>
        <taxon>Fungi</taxon>
        <taxon>Dikarya</taxon>
        <taxon>Ascomycota</taxon>
        <taxon>Pezizomycotina</taxon>
        <taxon>Eurotiomycetes</taxon>
        <taxon>Eurotiomycetidae</taxon>
        <taxon>Eurotiales</taxon>
        <taxon>Aspergillaceae</taxon>
        <taxon>Aspergillus</taxon>
    </lineage>
</organism>
<evidence type="ECO:0000256" key="1">
    <source>
        <dbReference type="ARBA" id="ARBA00022741"/>
    </source>
</evidence>
<dbReference type="Gene3D" id="3.40.50.10810">
    <property type="entry name" value="Tandem AAA-ATPase domain"/>
    <property type="match status" value="1"/>
</dbReference>
<dbReference type="CDD" id="cd18793">
    <property type="entry name" value="SF2_C_SNF"/>
    <property type="match status" value="1"/>
</dbReference>
<evidence type="ECO:0000256" key="2">
    <source>
        <dbReference type="ARBA" id="ARBA00022801"/>
    </source>
</evidence>
<dbReference type="InterPro" id="IPR000330">
    <property type="entry name" value="SNF2_N"/>
</dbReference>
<gene>
    <name evidence="6" type="ORF">ABOM_012201</name>
</gene>
<dbReference type="GO" id="GO:0005634">
    <property type="term" value="C:nucleus"/>
    <property type="evidence" value="ECO:0007669"/>
    <property type="project" value="TreeGrafter"/>
</dbReference>
<protein>
    <recommendedName>
        <fullName evidence="5">Helicase C-terminal domain-containing protein</fullName>
    </recommendedName>
</protein>
<dbReference type="Gene3D" id="3.40.50.300">
    <property type="entry name" value="P-loop containing nucleotide triphosphate hydrolases"/>
    <property type="match status" value="1"/>
</dbReference>
<dbReference type="InterPro" id="IPR050628">
    <property type="entry name" value="SNF2_RAD54_helicase_TF"/>
</dbReference>
<keyword evidence="3" id="KW-0067">ATP-binding</keyword>
<feature type="compositionally biased region" description="Polar residues" evidence="4">
    <location>
        <begin position="216"/>
        <end position="229"/>
    </location>
</feature>
<feature type="region of interest" description="Disordered" evidence="4">
    <location>
        <begin position="591"/>
        <end position="611"/>
    </location>
</feature>
<evidence type="ECO:0000313" key="7">
    <source>
        <dbReference type="Proteomes" id="UP000179179"/>
    </source>
</evidence>
<dbReference type="InterPro" id="IPR027417">
    <property type="entry name" value="P-loop_NTPase"/>
</dbReference>
<dbReference type="EMBL" id="LYCR01000252">
    <property type="protein sequence ID" value="OGM39190.1"/>
    <property type="molecule type" value="Genomic_DNA"/>
</dbReference>
<evidence type="ECO:0000259" key="5">
    <source>
        <dbReference type="PROSITE" id="PS51194"/>
    </source>
</evidence>
<feature type="compositionally biased region" description="Basic and acidic residues" evidence="4">
    <location>
        <begin position="191"/>
        <end position="215"/>
    </location>
</feature>
<dbReference type="Pfam" id="PF00176">
    <property type="entry name" value="SNF2-rel_dom"/>
    <property type="match status" value="1"/>
</dbReference>
<feature type="compositionally biased region" description="Basic and acidic residues" evidence="4">
    <location>
        <begin position="230"/>
        <end position="241"/>
    </location>
</feature>
<accession>A0A1F7ZIB2</accession>
<comment type="caution">
    <text evidence="6">The sequence shown here is derived from an EMBL/GenBank/DDBJ whole genome shotgun (WGS) entry which is preliminary data.</text>
</comment>
<dbReference type="InterPro" id="IPR038718">
    <property type="entry name" value="SNF2-like_sf"/>
</dbReference>
<keyword evidence="2" id="KW-0378">Hydrolase</keyword>
<feature type="region of interest" description="Disordered" evidence="4">
    <location>
        <begin position="24"/>
        <end position="46"/>
    </location>
</feature>
<feature type="region of interest" description="Disordered" evidence="4">
    <location>
        <begin position="188"/>
        <end position="263"/>
    </location>
</feature>
<reference evidence="6 7" key="1">
    <citation type="journal article" date="2016" name="Genome Biol. Evol.">
        <title>Draft genome sequence of an aflatoxigenic Aspergillus species, A. bombycis.</title>
        <authorList>
            <person name="Moore G.G."/>
            <person name="Mack B.M."/>
            <person name="Beltz S.B."/>
            <person name="Gilbert M.K."/>
        </authorList>
    </citation>
    <scope>NUCLEOTIDE SEQUENCE [LARGE SCALE GENOMIC DNA]</scope>
    <source>
        <strain evidence="7">NRRL 26010</strain>
    </source>
</reference>
<dbReference type="SUPFAM" id="SSF52540">
    <property type="entry name" value="P-loop containing nucleoside triphosphate hydrolases"/>
    <property type="match status" value="2"/>
</dbReference>
<dbReference type="GO" id="GO:0016787">
    <property type="term" value="F:hydrolase activity"/>
    <property type="evidence" value="ECO:0007669"/>
    <property type="project" value="UniProtKB-KW"/>
</dbReference>
<dbReference type="SMART" id="SM00490">
    <property type="entry name" value="HELICc"/>
    <property type="match status" value="1"/>
</dbReference>
<evidence type="ECO:0000313" key="6">
    <source>
        <dbReference type="EMBL" id="OGM39190.1"/>
    </source>
</evidence>
<dbReference type="InterPro" id="IPR001650">
    <property type="entry name" value="Helicase_C-like"/>
</dbReference>
<dbReference type="PANTHER" id="PTHR45626">
    <property type="entry name" value="TRANSCRIPTION TERMINATION FACTOR 2-RELATED"/>
    <property type="match status" value="1"/>
</dbReference>
<evidence type="ECO:0000256" key="3">
    <source>
        <dbReference type="ARBA" id="ARBA00022840"/>
    </source>
</evidence>
<proteinExistence type="predicted"/>
<dbReference type="GeneID" id="34455591"/>
<dbReference type="GO" id="GO:0008094">
    <property type="term" value="F:ATP-dependent activity, acting on DNA"/>
    <property type="evidence" value="ECO:0007669"/>
    <property type="project" value="TreeGrafter"/>
</dbReference>
<sequence length="1120" mass="128678">MASQSSSEDSGEVEIDYNTLLGEDVKSDAGSSTLAKERKGKTPTQGELMKACHLATKGEWREWLQSDLLCPYWVELWNSYLKKAALAKSERGVGLNIVQERMVSGESLGNTKYSGRNPNKELWDEADHLACFVWHVKHENTRSNNGVFYNRNLSDTAIEKIIWGLKDWIRQKHTPSYIDTAMGGTALFGTTREEGEKSVETRGTKRKREAKENSSKKQVVQTSGKGLNTSDKDTDMDKEDSRDEDLSDKDLESMIDEEESDKDTEEIIADGVHQNWDEEILKPKRRLYVSRVSDTFDIKDPYWQYLLVVQALDRTKRIPEDNAVIDIDEHEQAEAIINNDDVISEPVQSDRRSTKKKKYTAGDELKTDVFESVKYQDAEEYDPNRIAEAMSSDIMQPTQTGLTVFEAQRDWFNNRDFQREDHDMACSMLGIENKKVCRIRGMRRSACLKFWQPVIVWALFEMRFKAYLKGCILADSVGLGKTWEALAFILKIVTDFNEECERARRKKAPYPDAKPNIIVLPPGLIQQWAREITSMTSVFDLYIYYGDYKIQSNVSSKIIEERLTRDHELFNKKPETARALILTSYQTLNSRHGPGAVKTESEKRGRQFNPTSPMMPNNWKYSLAGKFNIGLFDEAQELRNPTSFQNLACQWLACSWNVLLTGTPWYNSVHDFRGYMSLVFKEPSAWDETLLHRRNMKVKDIFAIEKGHQLEYMLCTNEAMETYIFSYPPTARIVGERMRRVLALLMVRRTIMSTIPFQCGKMIGSDIPGSQKKILTVKYDEYELSTYKSAEKESRRGLFVRDHQDRKRFFWNSKKLRKLVLIASWLGFIFLSSSLEVSKIPAALRLLERGILVDTWITQVEKKIVVGEDMTVKDFYRTAKAKKHDTNTARLEFLLRGSPKMRAMLPIIRDQVLLYKEKAIIWTLYPAEQVYVAAVLNEVGLDYGVYHSGLNVSERSRLVEKFNHSASECMVLINSFSVNSAGLNLQNKCRNVHLFSPTISKSIRNQAIGRSCRLGQSRIVLVYEYIVEDSFNTYLQDRSDSKAFTGLIIEMTSLIRSDADEIEDNGLCKTDLTRWVIRGTELVYLESGEEAEDSDVQDPELVFRRVLKAIEGEQETEAVG</sequence>
<dbReference type="PROSITE" id="PS51194">
    <property type="entry name" value="HELICASE_CTER"/>
    <property type="match status" value="1"/>
</dbReference>
<dbReference type="GO" id="GO:0006281">
    <property type="term" value="P:DNA repair"/>
    <property type="evidence" value="ECO:0007669"/>
    <property type="project" value="TreeGrafter"/>
</dbReference>
<evidence type="ECO:0000256" key="4">
    <source>
        <dbReference type="SAM" id="MobiDB-lite"/>
    </source>
</evidence>
<dbReference type="STRING" id="109264.A0A1F7ZIB2"/>
<feature type="compositionally biased region" description="Acidic residues" evidence="4">
    <location>
        <begin position="242"/>
        <end position="263"/>
    </location>
</feature>
<name>A0A1F7ZIB2_9EURO</name>
<dbReference type="RefSeq" id="XP_022382908.1">
    <property type="nucleotide sequence ID" value="XM_022539329.1"/>
</dbReference>
<feature type="domain" description="Helicase C-terminal" evidence="5">
    <location>
        <begin position="907"/>
        <end position="1055"/>
    </location>
</feature>
<dbReference type="OrthoDB" id="4459045at2759"/>
<dbReference type="Proteomes" id="UP000179179">
    <property type="component" value="Unassembled WGS sequence"/>
</dbReference>
<dbReference type="AlphaFoldDB" id="A0A1F7ZIB2"/>
<dbReference type="GO" id="GO:0005524">
    <property type="term" value="F:ATP binding"/>
    <property type="evidence" value="ECO:0007669"/>
    <property type="project" value="UniProtKB-KW"/>
</dbReference>
<dbReference type="InterPro" id="IPR049730">
    <property type="entry name" value="SNF2/RAD54-like_C"/>
</dbReference>
<keyword evidence="1" id="KW-0547">Nucleotide-binding</keyword>